<feature type="transmembrane region" description="Helical" evidence="5">
    <location>
        <begin position="292"/>
        <end position="310"/>
    </location>
</feature>
<sequence length="330" mass="36325">MTSDAIKHTDHGDRKLVTFSVSFYIVTALVMVLVNKWVLNIVSVPITFLWAQIALAVVFFHLSSVFNLFVIPKLNLRTCISLTPLITINVVGLTFNTLCLQYLDASFYQVARSLVLPFTVALSWLFLKKKSSTMASLACGIICGGFMVGVRGEVTSLDVSYTGVIFGVISSITTAAHAIIIKKSLEVVNNNTMELVYYNNFLSALTLIPVIFLNSEIQGLFSLFGSQENHLLVYTFVIGVLVTGFFGFLINIAGFLQIKVTSPVSHMISSAVRGVLQTILAVYFFGDDLTGSRVFGIALILIGSTFYTYIKDSEFRRDEIIKSKDAGEKV</sequence>
<name>A0ABR2WBC7_9FUNG</name>
<evidence type="ECO:0000259" key="6">
    <source>
        <dbReference type="Pfam" id="PF03151"/>
    </source>
</evidence>
<feature type="transmembrane region" description="Helical" evidence="5">
    <location>
        <begin position="233"/>
        <end position="256"/>
    </location>
</feature>
<feature type="transmembrane region" description="Helical" evidence="5">
    <location>
        <begin position="195"/>
        <end position="213"/>
    </location>
</feature>
<keyword evidence="4 5" id="KW-0472">Membrane</keyword>
<comment type="subcellular location">
    <subcellularLocation>
        <location evidence="1">Membrane</location>
        <topology evidence="1">Multi-pass membrane protein</topology>
    </subcellularLocation>
</comment>
<comment type="caution">
    <text evidence="7">The sequence shown here is derived from an EMBL/GenBank/DDBJ whole genome shotgun (WGS) entry which is preliminary data.</text>
</comment>
<protein>
    <recommendedName>
        <fullName evidence="6">Sugar phosphate transporter domain-containing protein</fullName>
    </recommendedName>
</protein>
<dbReference type="Proteomes" id="UP001479436">
    <property type="component" value="Unassembled WGS sequence"/>
</dbReference>
<gene>
    <name evidence="7" type="ORF">K7432_000333</name>
</gene>
<dbReference type="EMBL" id="JASJQH010006881">
    <property type="protein sequence ID" value="KAK9729368.1"/>
    <property type="molecule type" value="Genomic_DNA"/>
</dbReference>
<dbReference type="InterPro" id="IPR037185">
    <property type="entry name" value="EmrE-like"/>
</dbReference>
<feature type="transmembrane region" description="Helical" evidence="5">
    <location>
        <begin position="16"/>
        <end position="34"/>
    </location>
</feature>
<feature type="transmembrane region" description="Helical" evidence="5">
    <location>
        <begin position="268"/>
        <end position="286"/>
    </location>
</feature>
<feature type="transmembrane region" description="Helical" evidence="5">
    <location>
        <begin position="164"/>
        <end position="183"/>
    </location>
</feature>
<keyword evidence="2 5" id="KW-0812">Transmembrane</keyword>
<keyword evidence="8" id="KW-1185">Reference proteome</keyword>
<feature type="transmembrane region" description="Helical" evidence="5">
    <location>
        <begin position="134"/>
        <end position="152"/>
    </location>
</feature>
<dbReference type="InterPro" id="IPR004853">
    <property type="entry name" value="Sugar_P_trans_dom"/>
</dbReference>
<feature type="transmembrane region" description="Helical" evidence="5">
    <location>
        <begin position="46"/>
        <end position="70"/>
    </location>
</feature>
<proteinExistence type="predicted"/>
<evidence type="ECO:0000256" key="2">
    <source>
        <dbReference type="ARBA" id="ARBA00022692"/>
    </source>
</evidence>
<feature type="transmembrane region" description="Helical" evidence="5">
    <location>
        <begin position="109"/>
        <end position="127"/>
    </location>
</feature>
<feature type="domain" description="Sugar phosphate transporter" evidence="6">
    <location>
        <begin position="21"/>
        <end position="307"/>
    </location>
</feature>
<organism evidence="7 8">
    <name type="scientific">Basidiobolus ranarum</name>
    <dbReference type="NCBI Taxonomy" id="34480"/>
    <lineage>
        <taxon>Eukaryota</taxon>
        <taxon>Fungi</taxon>
        <taxon>Fungi incertae sedis</taxon>
        <taxon>Zoopagomycota</taxon>
        <taxon>Entomophthoromycotina</taxon>
        <taxon>Basidiobolomycetes</taxon>
        <taxon>Basidiobolales</taxon>
        <taxon>Basidiobolaceae</taxon>
        <taxon>Basidiobolus</taxon>
    </lineage>
</organism>
<dbReference type="Pfam" id="PF03151">
    <property type="entry name" value="TPT"/>
    <property type="match status" value="1"/>
</dbReference>
<evidence type="ECO:0000256" key="1">
    <source>
        <dbReference type="ARBA" id="ARBA00004141"/>
    </source>
</evidence>
<dbReference type="InterPro" id="IPR050186">
    <property type="entry name" value="TPT_transporter"/>
</dbReference>
<evidence type="ECO:0000313" key="7">
    <source>
        <dbReference type="EMBL" id="KAK9729368.1"/>
    </source>
</evidence>
<evidence type="ECO:0000313" key="8">
    <source>
        <dbReference type="Proteomes" id="UP001479436"/>
    </source>
</evidence>
<evidence type="ECO:0000256" key="4">
    <source>
        <dbReference type="ARBA" id="ARBA00023136"/>
    </source>
</evidence>
<keyword evidence="3 5" id="KW-1133">Transmembrane helix</keyword>
<feature type="transmembrane region" description="Helical" evidence="5">
    <location>
        <begin position="82"/>
        <end position="103"/>
    </location>
</feature>
<reference evidence="7 8" key="1">
    <citation type="submission" date="2023-04" db="EMBL/GenBank/DDBJ databases">
        <title>Genome of Basidiobolus ranarum AG-B5.</title>
        <authorList>
            <person name="Stajich J.E."/>
            <person name="Carter-House D."/>
            <person name="Gryganskyi A."/>
        </authorList>
    </citation>
    <scope>NUCLEOTIDE SEQUENCE [LARGE SCALE GENOMIC DNA]</scope>
    <source>
        <strain evidence="7 8">AG-B5</strain>
    </source>
</reference>
<accession>A0ABR2WBC7</accession>
<dbReference type="SUPFAM" id="SSF103481">
    <property type="entry name" value="Multidrug resistance efflux transporter EmrE"/>
    <property type="match status" value="1"/>
</dbReference>
<dbReference type="PANTHER" id="PTHR11132">
    <property type="entry name" value="SOLUTE CARRIER FAMILY 35"/>
    <property type="match status" value="1"/>
</dbReference>
<evidence type="ECO:0000256" key="5">
    <source>
        <dbReference type="SAM" id="Phobius"/>
    </source>
</evidence>
<evidence type="ECO:0000256" key="3">
    <source>
        <dbReference type="ARBA" id="ARBA00022989"/>
    </source>
</evidence>